<comment type="caution">
    <text evidence="3">The sequence shown here is derived from an EMBL/GenBank/DDBJ whole genome shotgun (WGS) entry which is preliminary data.</text>
</comment>
<reference evidence="3 4" key="1">
    <citation type="submission" date="2020-05" db="EMBL/GenBank/DDBJ databases">
        <title>Whole Genome Sequences of Enterobacteriales Associated with the International Space Station.</title>
        <authorList>
            <person name="Bharadwaj A."/>
            <person name="Daudu R."/>
            <person name="Singh N."/>
            <person name="Wood J."/>
            <person name="Debieu M."/>
            <person name="Mason C."/>
            <person name="Wang C."/>
            <person name="Venkateswaran K."/>
        </authorList>
    </citation>
    <scope>NUCLEOTIDE SEQUENCE [LARGE SCALE GENOMIC DNA]</scope>
    <source>
        <strain evidence="3 4">IF5SW-B1</strain>
    </source>
</reference>
<dbReference type="AlphaFoldDB" id="A0A7Y6NIB3"/>
<organism evidence="3 4">
    <name type="scientific">Pantoea brenneri</name>
    <dbReference type="NCBI Taxonomy" id="472694"/>
    <lineage>
        <taxon>Bacteria</taxon>
        <taxon>Pseudomonadati</taxon>
        <taxon>Pseudomonadota</taxon>
        <taxon>Gammaproteobacteria</taxon>
        <taxon>Enterobacterales</taxon>
        <taxon>Erwiniaceae</taxon>
        <taxon>Pantoea</taxon>
    </lineage>
</organism>
<proteinExistence type="predicted"/>
<feature type="region of interest" description="Disordered" evidence="2">
    <location>
        <begin position="1"/>
        <end position="29"/>
    </location>
</feature>
<sequence length="671" mass="76500">MSGAKILSTETYESMRDAQGVNGGKTSPLEASPDEYEYFDPILDKVVKGETALEVIRKVEGYTDDKGVEHPGEIERGIISKDYISSIQKPNSTMNLSKDPNDIFGNISGSNGGTSKEWDQLFVPLDGFKAEDRPLARRIIIDSVANPNFVHVKDPGGGRAKQYIPVIGKNSIFAWGRHDKQNTVEHFHLFRHFHTITDKNYEYNPKTGEVFVNAVNPNARKITLGLSLKDNFVRSQVLKNINDNLKAAGLPVLDDIYLSTSKMLSKEEKEAEKVINTNDKDYLDNLYKNAREKVREDAKKEIEGLPKELVEDSVVQAELNELNALIKEKQKLAMEYTAKAIKENNEIQGFEKAREAVVALHQEKRINQGLTAELDNTKSELESTKQSLTDETQLREEIEKKLTKTSSELNDRNEAYTALEQLHQNLEKEFDQLENDFEKTVDAHKKEVVKLNQARVEEVKALKTTHSEEIAKIEYEHSQEITNLNIAHKENVDGINRRHSSIVNGLNSEIKELKSSVSALTSERDELKFDKGELEKQLAELKRDMLNMERAHKEQLDKERKERAQEKTDFEKIINDYKSGKIELDKAITELKADNAKLSKEVQSHINKFNEIKKENGTLKTDLEKFKSENSELKTKNNQLETDVEALKKAIEDDLEKKAQQKNKNKNPKPE</sequence>
<keyword evidence="1" id="KW-0175">Coiled coil</keyword>
<dbReference type="Proteomes" id="UP000566985">
    <property type="component" value="Unassembled WGS sequence"/>
</dbReference>
<feature type="region of interest" description="Disordered" evidence="2">
    <location>
        <begin position="651"/>
        <end position="671"/>
    </location>
</feature>
<feature type="coiled-coil region" evidence="1">
    <location>
        <begin position="315"/>
        <end position="443"/>
    </location>
</feature>
<evidence type="ECO:0000313" key="3">
    <source>
        <dbReference type="EMBL" id="NUY99082.1"/>
    </source>
</evidence>
<dbReference type="RefSeq" id="WP_069729776.1">
    <property type="nucleotide sequence ID" value="NZ_JABWPE010000041.1"/>
</dbReference>
<protein>
    <submittedName>
        <fullName evidence="3">Uncharacterized protein</fullName>
    </submittedName>
</protein>
<evidence type="ECO:0000256" key="1">
    <source>
        <dbReference type="SAM" id="Coils"/>
    </source>
</evidence>
<gene>
    <name evidence="3" type="ORF">HU668_21830</name>
</gene>
<evidence type="ECO:0000313" key="4">
    <source>
        <dbReference type="Proteomes" id="UP000566985"/>
    </source>
</evidence>
<evidence type="ECO:0000256" key="2">
    <source>
        <dbReference type="SAM" id="MobiDB-lite"/>
    </source>
</evidence>
<dbReference type="GeneID" id="57347827"/>
<dbReference type="EMBL" id="JABWPM010000041">
    <property type="protein sequence ID" value="NUY99082.1"/>
    <property type="molecule type" value="Genomic_DNA"/>
</dbReference>
<feature type="compositionally biased region" description="Basic residues" evidence="2">
    <location>
        <begin position="660"/>
        <end position="671"/>
    </location>
</feature>
<accession>A0A7Y6NIB3</accession>
<name>A0A7Y6NIB3_9GAMM</name>